<organism evidence="3 4">
    <name type="scientific">Helicobacter trogontum</name>
    <dbReference type="NCBI Taxonomy" id="50960"/>
    <lineage>
        <taxon>Bacteria</taxon>
        <taxon>Pseudomonadati</taxon>
        <taxon>Campylobacterota</taxon>
        <taxon>Epsilonproteobacteria</taxon>
        <taxon>Campylobacterales</taxon>
        <taxon>Helicobacteraceae</taxon>
        <taxon>Helicobacter</taxon>
    </lineage>
</organism>
<dbReference type="InterPro" id="IPR007759">
    <property type="entry name" value="Asxl_HARE-HTH"/>
</dbReference>
<protein>
    <submittedName>
        <fullName evidence="3">HrgA protein</fullName>
    </submittedName>
</protein>
<evidence type="ECO:0000313" key="4">
    <source>
        <dbReference type="Proteomes" id="UP000029861"/>
    </source>
</evidence>
<name>A0A4U8TDN5_9HELI</name>
<evidence type="ECO:0000256" key="1">
    <source>
        <dbReference type="ARBA" id="ARBA00023163"/>
    </source>
</evidence>
<dbReference type="Proteomes" id="UP000029861">
    <property type="component" value="Unassembled WGS sequence"/>
</dbReference>
<dbReference type="Pfam" id="PF05066">
    <property type="entry name" value="HARE-HTH"/>
    <property type="match status" value="1"/>
</dbReference>
<dbReference type="GO" id="GO:0006355">
    <property type="term" value="P:regulation of DNA-templated transcription"/>
    <property type="evidence" value="ECO:0007669"/>
    <property type="project" value="InterPro"/>
</dbReference>
<comment type="caution">
    <text evidence="3">The sequence shown here is derived from an EMBL/GenBank/DDBJ whole genome shotgun (WGS) entry which is preliminary data.</text>
</comment>
<sequence length="301" mass="35624">MQKYTFRQFIIDVLENSSRPLTFMEIWESGLKMKLDQKLGSTGKTPWQNLGALLYTDIKNEDSIFYIASKQPTTFYLKSKKDSLILTDNIQILEEKQQKENTKERSLHPLLVKFLYEDPNFNLYCKTIFHEKSTKSVSGRDKWNYPDVVGVHFPFDENYSEETLRLLKNTNQFIFKLYAFEIKVRINWGNLKESYFQAVSNSSFANEGYLVVYEDFEDDILQELMRLQQSFGIGVIKLEKNSIESRVLLPSKHRELDIQTIDMLIEKNPNFRDFINTINEDLEIGKRHKITKAKYDRIEEM</sequence>
<keyword evidence="1" id="KW-0804">Transcription</keyword>
<reference evidence="3 4" key="1">
    <citation type="journal article" date="2014" name="Genome Announc.">
        <title>Draft genome sequences of eight enterohepatic helicobacter species isolated from both laboratory and wild rodents.</title>
        <authorList>
            <person name="Sheh A."/>
            <person name="Shen Z."/>
            <person name="Fox J.G."/>
        </authorList>
    </citation>
    <scope>NUCLEOTIDE SEQUENCE [LARGE SCALE GENOMIC DNA]</scope>
    <source>
        <strain evidence="3 4">ATCC 49310</strain>
    </source>
</reference>
<gene>
    <name evidence="3" type="ORF">LS80_005795</name>
</gene>
<evidence type="ECO:0000259" key="2">
    <source>
        <dbReference type="PROSITE" id="PS51913"/>
    </source>
</evidence>
<dbReference type="PROSITE" id="PS51913">
    <property type="entry name" value="HTH_HARE"/>
    <property type="match status" value="1"/>
</dbReference>
<accession>A0A4U8TDN5</accession>
<dbReference type="EMBL" id="JRPK02000016">
    <property type="protein sequence ID" value="TLD98130.1"/>
    <property type="molecule type" value="Genomic_DNA"/>
</dbReference>
<feature type="domain" description="HTH HARE-type" evidence="2">
    <location>
        <begin position="4"/>
        <end position="80"/>
    </location>
</feature>
<proteinExistence type="predicted"/>
<dbReference type="RefSeq" id="WP_034318483.1">
    <property type="nucleotide sequence ID" value="NZ_FZNF01000057.1"/>
</dbReference>
<evidence type="ECO:0000313" key="3">
    <source>
        <dbReference type="EMBL" id="TLD98130.1"/>
    </source>
</evidence>
<dbReference type="AlphaFoldDB" id="A0A4U8TDN5"/>